<sequence length="92" mass="10065">MSAAIDPLVGAEQVATFFKAVMLKQPNLNISEAVVNYQPGLIGSAHGRVIAVVATQITMPRISNIWAIRNPEKLRLWHNELPEGDDHVLPIA</sequence>
<organism evidence="1 2">
    <name type="scientific">Brevibacterium iodinum ATCC 49514</name>
    <dbReference type="NCBI Taxonomy" id="1255616"/>
    <lineage>
        <taxon>Bacteria</taxon>
        <taxon>Bacillati</taxon>
        <taxon>Actinomycetota</taxon>
        <taxon>Actinomycetes</taxon>
        <taxon>Micrococcales</taxon>
        <taxon>Brevibacteriaceae</taxon>
        <taxon>Brevibacterium</taxon>
    </lineage>
</organism>
<gene>
    <name evidence="1" type="ORF">BI49514_03142</name>
</gene>
<dbReference type="EMBL" id="FXYX01000039">
    <property type="protein sequence ID" value="SMY00391.1"/>
    <property type="molecule type" value="Genomic_DNA"/>
</dbReference>
<reference evidence="2" key="1">
    <citation type="submission" date="2017-03" db="EMBL/GenBank/DDBJ databases">
        <authorList>
            <person name="Monnet C."/>
        </authorList>
    </citation>
    <scope>NUCLEOTIDE SEQUENCE [LARGE SCALE GENOMIC DNA]</scope>
    <source>
        <strain evidence="2">ATCC 49514</strain>
    </source>
</reference>
<evidence type="ECO:0000313" key="1">
    <source>
        <dbReference type="EMBL" id="SMY00391.1"/>
    </source>
</evidence>
<name>A0A2H1KKZ6_9MICO</name>
<dbReference type="Proteomes" id="UP000234382">
    <property type="component" value="Unassembled WGS sequence"/>
</dbReference>
<dbReference type="AlphaFoldDB" id="A0A2H1KKZ6"/>
<keyword evidence="2" id="KW-1185">Reference proteome</keyword>
<dbReference type="InterPro" id="IPR052704">
    <property type="entry name" value="ECF_Sigma-70_Domain"/>
</dbReference>
<dbReference type="PANTHER" id="PTHR30173">
    <property type="entry name" value="SIGMA 19 FACTOR"/>
    <property type="match status" value="1"/>
</dbReference>
<dbReference type="PANTHER" id="PTHR30173:SF43">
    <property type="entry name" value="ECF RNA POLYMERASE SIGMA FACTOR SIGI-RELATED"/>
    <property type="match status" value="1"/>
</dbReference>
<accession>A0A2H1KKZ6</accession>
<protein>
    <submittedName>
        <fullName evidence="1">RNA polymerase sigma-70 factor, ECF subfamily</fullName>
    </submittedName>
</protein>
<dbReference type="GO" id="GO:0016987">
    <property type="term" value="F:sigma factor activity"/>
    <property type="evidence" value="ECO:0007669"/>
    <property type="project" value="TreeGrafter"/>
</dbReference>
<evidence type="ECO:0000313" key="2">
    <source>
        <dbReference type="Proteomes" id="UP000234382"/>
    </source>
</evidence>
<proteinExistence type="predicted"/>